<dbReference type="GO" id="GO:0006605">
    <property type="term" value="P:protein targeting"/>
    <property type="evidence" value="ECO:0007669"/>
    <property type="project" value="UniProtKB-UniRule"/>
</dbReference>
<dbReference type="Pfam" id="PF01311">
    <property type="entry name" value="Bac_export_1"/>
    <property type="match status" value="1"/>
</dbReference>
<feature type="transmembrane region" description="Helical" evidence="7">
    <location>
        <begin position="79"/>
        <end position="105"/>
    </location>
</feature>
<evidence type="ECO:0000256" key="6">
    <source>
        <dbReference type="ARBA" id="ARBA00023136"/>
    </source>
</evidence>
<accession>A0A6L6QLR0</accession>
<keyword evidence="4 7" id="KW-0812">Transmembrane</keyword>
<dbReference type="PRINTS" id="PR00953">
    <property type="entry name" value="TYPE3IMRPROT"/>
</dbReference>
<proteinExistence type="inferred from homology"/>
<evidence type="ECO:0000256" key="5">
    <source>
        <dbReference type="ARBA" id="ARBA00022989"/>
    </source>
</evidence>
<dbReference type="PANTHER" id="PTHR30065:SF1">
    <property type="entry name" value="SURFACE PRESENTATION OF ANTIGENS PROTEIN SPAR"/>
    <property type="match status" value="1"/>
</dbReference>
<feature type="transmembrane region" description="Helical" evidence="7">
    <location>
        <begin position="39"/>
        <end position="58"/>
    </location>
</feature>
<evidence type="ECO:0000256" key="4">
    <source>
        <dbReference type="ARBA" id="ARBA00022692"/>
    </source>
</evidence>
<comment type="similarity">
    <text evidence="2 7">Belongs to the FliR/MopE/SpaR family.</text>
</comment>
<sequence>MGAMMHQGEAILIVTSLLMTRMLVAFSVWPIFMGQTVPVMVRMALAVALSSLMLPAALEDPAMLSISYPQVVFVILKEGGIGLVLGFLSGIGFWALYTAGTIIEFQAGMSMATMVDPTTGQDDSMVGGLMMQMFTMLFLVTGGLLSMIGTLYESYQVWPIPSMALSMGNASLVEVGLRALSEMLGLALKVAAPFLLLMLMLEIGLGLLSRFAPQLNAFFLAMPLKALILALLMLLYGAGMSESLRALPIADFPAMLNALRGVWHE</sequence>
<feature type="transmembrane region" description="Helical" evidence="7">
    <location>
        <begin position="125"/>
        <end position="145"/>
    </location>
</feature>
<organism evidence="8 9">
    <name type="scientific">Massilia eburnea</name>
    <dbReference type="NCBI Taxonomy" id="1776165"/>
    <lineage>
        <taxon>Bacteria</taxon>
        <taxon>Pseudomonadati</taxon>
        <taxon>Pseudomonadota</taxon>
        <taxon>Betaproteobacteria</taxon>
        <taxon>Burkholderiales</taxon>
        <taxon>Oxalobacteraceae</taxon>
        <taxon>Telluria group</taxon>
        <taxon>Massilia</taxon>
    </lineage>
</organism>
<dbReference type="InterPro" id="IPR006304">
    <property type="entry name" value="T3SS_SpaR/YscT"/>
</dbReference>
<reference evidence="8 9" key="1">
    <citation type="submission" date="2019-11" db="EMBL/GenBank/DDBJ databases">
        <title>Type strains purchased from KCTC, JCM and DSMZ.</title>
        <authorList>
            <person name="Lu H."/>
        </authorList>
    </citation>
    <scope>NUCLEOTIDE SEQUENCE [LARGE SCALE GENOMIC DNA]</scope>
    <source>
        <strain evidence="8 9">JCM 31587</strain>
    </source>
</reference>
<dbReference type="PANTHER" id="PTHR30065">
    <property type="entry name" value="FLAGELLAR BIOSYNTHETIC PROTEIN FLIR"/>
    <property type="match status" value="1"/>
</dbReference>
<feature type="transmembrane region" description="Helical" evidence="7">
    <location>
        <begin position="215"/>
        <end position="238"/>
    </location>
</feature>
<feature type="transmembrane region" description="Helical" evidence="7">
    <location>
        <begin position="12"/>
        <end position="33"/>
    </location>
</feature>
<dbReference type="AlphaFoldDB" id="A0A6L6QLR0"/>
<gene>
    <name evidence="8" type="ORF">GM658_18665</name>
</gene>
<dbReference type="GO" id="GO:0005886">
    <property type="term" value="C:plasma membrane"/>
    <property type="evidence" value="ECO:0007669"/>
    <property type="project" value="UniProtKB-SubCell"/>
</dbReference>
<dbReference type="Proteomes" id="UP000472320">
    <property type="component" value="Unassembled WGS sequence"/>
</dbReference>
<keyword evidence="5 7" id="KW-1133">Transmembrane helix</keyword>
<evidence type="ECO:0000256" key="2">
    <source>
        <dbReference type="ARBA" id="ARBA00009772"/>
    </source>
</evidence>
<keyword evidence="6 7" id="KW-0472">Membrane</keyword>
<name>A0A6L6QLR0_9BURK</name>
<evidence type="ECO:0000256" key="3">
    <source>
        <dbReference type="ARBA" id="ARBA00022475"/>
    </source>
</evidence>
<keyword evidence="9" id="KW-1185">Reference proteome</keyword>
<feature type="transmembrane region" description="Helical" evidence="7">
    <location>
        <begin position="186"/>
        <end position="208"/>
    </location>
</feature>
<keyword evidence="3 7" id="KW-1003">Cell membrane</keyword>
<dbReference type="NCBIfam" id="TIGR01401">
    <property type="entry name" value="fliR_like_III"/>
    <property type="match status" value="1"/>
</dbReference>
<evidence type="ECO:0000313" key="9">
    <source>
        <dbReference type="Proteomes" id="UP000472320"/>
    </source>
</evidence>
<evidence type="ECO:0000256" key="1">
    <source>
        <dbReference type="ARBA" id="ARBA00004651"/>
    </source>
</evidence>
<protein>
    <submittedName>
        <fullName evidence="8">EscT/YscT/HrcT family type III secretion system export apparatus protein</fullName>
    </submittedName>
</protein>
<evidence type="ECO:0000313" key="8">
    <source>
        <dbReference type="EMBL" id="MTW12636.1"/>
    </source>
</evidence>
<dbReference type="OrthoDB" id="9153610at2"/>
<comment type="subcellular location">
    <subcellularLocation>
        <location evidence="1 7">Cell membrane</location>
        <topology evidence="1 7">Multi-pass membrane protein</topology>
    </subcellularLocation>
</comment>
<evidence type="ECO:0000256" key="7">
    <source>
        <dbReference type="RuleBase" id="RU362072"/>
    </source>
</evidence>
<comment type="caution">
    <text evidence="8">The sequence shown here is derived from an EMBL/GenBank/DDBJ whole genome shotgun (WGS) entry which is preliminary data.</text>
</comment>
<dbReference type="InterPro" id="IPR002010">
    <property type="entry name" value="T3SS_IM_R"/>
</dbReference>
<dbReference type="EMBL" id="WNKX01000015">
    <property type="protein sequence ID" value="MTW12636.1"/>
    <property type="molecule type" value="Genomic_DNA"/>
</dbReference>